<feature type="transmembrane region" description="Helical" evidence="1">
    <location>
        <begin position="20"/>
        <end position="39"/>
    </location>
</feature>
<evidence type="ECO:0000313" key="3">
    <source>
        <dbReference type="EMBL" id="QMT01041.1"/>
    </source>
</evidence>
<gene>
    <name evidence="3" type="ORF">H1R19_19595</name>
</gene>
<keyword evidence="1" id="KW-0472">Membrane</keyword>
<evidence type="ECO:0000259" key="2">
    <source>
        <dbReference type="Pfam" id="PF02470"/>
    </source>
</evidence>
<keyword evidence="1" id="KW-1133">Transmembrane helix</keyword>
<feature type="domain" description="Mce/MlaD" evidence="2">
    <location>
        <begin position="63"/>
        <end position="129"/>
    </location>
</feature>
<accession>A0A7D7LTD9</accession>
<evidence type="ECO:0000256" key="1">
    <source>
        <dbReference type="SAM" id="Phobius"/>
    </source>
</evidence>
<keyword evidence="1" id="KW-0812">Transmembrane</keyword>
<proteinExistence type="predicted"/>
<evidence type="ECO:0000313" key="4">
    <source>
        <dbReference type="Proteomes" id="UP000515663"/>
    </source>
</evidence>
<dbReference type="KEGG" id="gji:H1R19_19595"/>
<sequence length="353" mass="37144">MVFSGFLHGSPAHQRRLLRLTADVFAVVIVVALLVQFVIRPMFDDGDAGLVAFRIDTPAVGPGISGGSPVILRGVAVGTVVAVHATGDGTQQMEVEVNEEIAGQLGSDLDVDFRPQNYFGIAALNLVPGANGTDEPLVDGTTLRRDTPDDFTMSTMIEQGSIAAEGTLQRTTTDAIRRAVAYSASLEPFVNTMVLVAESVSRTQKRLPAHIIGNLNSVLDVLPPFTDGATAGMWGIYDTDMLTASVEVQDAWADAMNKMAGNFFTIVGNLLTTNRDNLLSTVAMAEDVIEVFPALGSGILTPAGLGTLLDQLDGAFDPAPGGGRTVKLKLQLESLPGLQVPVADLASMLGGRR</sequence>
<dbReference type="Proteomes" id="UP000515663">
    <property type="component" value="Chromosome"/>
</dbReference>
<organism evidence="3 4">
    <name type="scientific">Gordonia jinghuaiqii</name>
    <dbReference type="NCBI Taxonomy" id="2758710"/>
    <lineage>
        <taxon>Bacteria</taxon>
        <taxon>Bacillati</taxon>
        <taxon>Actinomycetota</taxon>
        <taxon>Actinomycetes</taxon>
        <taxon>Mycobacteriales</taxon>
        <taxon>Gordoniaceae</taxon>
        <taxon>Gordonia</taxon>
    </lineage>
</organism>
<dbReference type="RefSeq" id="WP_188331268.1">
    <property type="nucleotide sequence ID" value="NZ_CP059491.1"/>
</dbReference>
<name>A0A7D7LTD9_9ACTN</name>
<dbReference type="Pfam" id="PF02470">
    <property type="entry name" value="MlaD"/>
    <property type="match status" value="1"/>
</dbReference>
<dbReference type="AlphaFoldDB" id="A0A7D7LTD9"/>
<reference evidence="4" key="1">
    <citation type="submission" date="2020-07" db="EMBL/GenBank/DDBJ databases">
        <title>novel species isolated from the respiratory tract of Marmot.</title>
        <authorList>
            <person name="Zhang G."/>
        </authorList>
    </citation>
    <scope>NUCLEOTIDE SEQUENCE [LARGE SCALE GENOMIC DNA]</scope>
    <source>
        <strain evidence="4">686</strain>
    </source>
</reference>
<dbReference type="InterPro" id="IPR003399">
    <property type="entry name" value="Mce/MlaD"/>
</dbReference>
<keyword evidence="4" id="KW-1185">Reference proteome</keyword>
<protein>
    <submittedName>
        <fullName evidence="3">MCE family protein</fullName>
    </submittedName>
</protein>
<dbReference type="EMBL" id="CP059491">
    <property type="protein sequence ID" value="QMT01041.1"/>
    <property type="molecule type" value="Genomic_DNA"/>
</dbReference>